<feature type="repeat" description="Solcar" evidence="15">
    <location>
        <begin position="200"/>
        <end position="300"/>
    </location>
</feature>
<dbReference type="InterPro" id="IPR018108">
    <property type="entry name" value="MCP_transmembrane"/>
</dbReference>
<organism evidence="17 18">
    <name type="scientific">Syphacia muris</name>
    <dbReference type="NCBI Taxonomy" id="451379"/>
    <lineage>
        <taxon>Eukaryota</taxon>
        <taxon>Metazoa</taxon>
        <taxon>Ecdysozoa</taxon>
        <taxon>Nematoda</taxon>
        <taxon>Chromadorea</taxon>
        <taxon>Rhabditida</taxon>
        <taxon>Spirurina</taxon>
        <taxon>Oxyuridomorpha</taxon>
        <taxon>Oxyuroidea</taxon>
        <taxon>Oxyuridae</taxon>
        <taxon>Syphacia</taxon>
    </lineage>
</organism>
<keyword evidence="8" id="KW-1133">Transmembrane helix</keyword>
<evidence type="ECO:0000256" key="10">
    <source>
        <dbReference type="ARBA" id="ARBA00023065"/>
    </source>
</evidence>
<name>A0A0N5AM22_9BILA</name>
<evidence type="ECO:0000256" key="16">
    <source>
        <dbReference type="RuleBase" id="RU000488"/>
    </source>
</evidence>
<dbReference type="STRING" id="451379.A0A0N5AM22"/>
<dbReference type="GO" id="GO:0005743">
    <property type="term" value="C:mitochondrial inner membrane"/>
    <property type="evidence" value="ECO:0007669"/>
    <property type="project" value="UniProtKB-SubCell"/>
</dbReference>
<evidence type="ECO:0000256" key="1">
    <source>
        <dbReference type="ARBA" id="ARBA00004448"/>
    </source>
</evidence>
<keyword evidence="7" id="KW-0999">Mitochondrion inner membrane</keyword>
<sequence>MTEEEYETLPTHKLWVHFVAGSMAGLAEHCVMFPFDSVKTRLQSLVTCPEVKCPTAMHCVMSMAKREGWRRPFRGVNAMIAGAVPAHALYYTVYERFKYMLTSQSGSVRDTLGCGLAGAFATVAHDAVMNPAEVVKQRMQMLFSPYGSCVECARCVYRQEGFSAFYRSYTTQLIMNIPYQSIHFMTYEFVQNILNPNHTYHPLSHLIAGGIAGGFAAAVTTPLDCIKTVLNTQQSPEVGIRCRLLKKNSSVSYKGIFDAIRSIYSLRGSLGFFRGIQARVVYQVPSTALSWSVYEFFKFFLSFDYEF</sequence>
<accession>A0A0N5AM22</accession>
<evidence type="ECO:0000256" key="2">
    <source>
        <dbReference type="ARBA" id="ARBA00006375"/>
    </source>
</evidence>
<dbReference type="Proteomes" id="UP000046393">
    <property type="component" value="Unplaced"/>
</dbReference>
<evidence type="ECO:0000256" key="4">
    <source>
        <dbReference type="ARBA" id="ARBA00022496"/>
    </source>
</evidence>
<keyword evidence="5 15" id="KW-0812">Transmembrane</keyword>
<feature type="repeat" description="Solcar" evidence="15">
    <location>
        <begin position="12"/>
        <end position="100"/>
    </location>
</feature>
<dbReference type="InterPro" id="IPR002067">
    <property type="entry name" value="MCP"/>
</dbReference>
<evidence type="ECO:0000256" key="13">
    <source>
        <dbReference type="ARBA" id="ARBA00057032"/>
    </source>
</evidence>
<dbReference type="AlphaFoldDB" id="A0A0N5AM22"/>
<evidence type="ECO:0000256" key="11">
    <source>
        <dbReference type="ARBA" id="ARBA00023128"/>
    </source>
</evidence>
<protein>
    <recommendedName>
        <fullName evidence="14">Mitoferrin</fullName>
    </recommendedName>
</protein>
<evidence type="ECO:0000256" key="12">
    <source>
        <dbReference type="ARBA" id="ARBA00023136"/>
    </source>
</evidence>
<dbReference type="GO" id="GO:0048250">
    <property type="term" value="P:iron import into the mitochondrion"/>
    <property type="evidence" value="ECO:0007669"/>
    <property type="project" value="TreeGrafter"/>
</dbReference>
<evidence type="ECO:0000256" key="9">
    <source>
        <dbReference type="ARBA" id="ARBA00023004"/>
    </source>
</evidence>
<keyword evidence="3 16" id="KW-0813">Transport</keyword>
<evidence type="ECO:0000256" key="15">
    <source>
        <dbReference type="PROSITE-ProRule" id="PRU00282"/>
    </source>
</evidence>
<dbReference type="PRINTS" id="PR00926">
    <property type="entry name" value="MITOCARRIER"/>
</dbReference>
<dbReference type="PROSITE" id="PS50920">
    <property type="entry name" value="SOLCAR"/>
    <property type="match status" value="3"/>
</dbReference>
<dbReference type="GO" id="GO:0015093">
    <property type="term" value="F:ferrous iron transmembrane transporter activity"/>
    <property type="evidence" value="ECO:0007669"/>
    <property type="project" value="TreeGrafter"/>
</dbReference>
<keyword evidence="9" id="KW-0408">Iron</keyword>
<dbReference type="PANTHER" id="PTHR45758:SF20">
    <property type="entry name" value="MITOFERRIN-2"/>
    <property type="match status" value="1"/>
</dbReference>
<dbReference type="FunFam" id="1.50.40.10:FF:000054">
    <property type="entry name" value="Mitochondrial carrier"/>
    <property type="match status" value="1"/>
</dbReference>
<keyword evidence="12 15" id="KW-0472">Membrane</keyword>
<keyword evidence="4" id="KW-0410">Iron transport</keyword>
<evidence type="ECO:0000256" key="3">
    <source>
        <dbReference type="ARBA" id="ARBA00022448"/>
    </source>
</evidence>
<feature type="repeat" description="Solcar" evidence="15">
    <location>
        <begin position="109"/>
        <end position="193"/>
    </location>
</feature>
<keyword evidence="17" id="KW-1185">Reference proteome</keyword>
<dbReference type="FunFam" id="1.50.40.10:FF:000127">
    <property type="entry name" value="MC family mitochondrial carrier protein"/>
    <property type="match status" value="1"/>
</dbReference>
<evidence type="ECO:0000256" key="14">
    <source>
        <dbReference type="ARBA" id="ARBA00071194"/>
    </source>
</evidence>
<comment type="subcellular location">
    <subcellularLocation>
        <location evidence="1">Mitochondrion inner membrane</location>
        <topology evidence="1">Multi-pass membrane protein</topology>
    </subcellularLocation>
</comment>
<proteinExistence type="inferred from homology"/>
<dbReference type="Pfam" id="PF00153">
    <property type="entry name" value="Mito_carr"/>
    <property type="match status" value="3"/>
</dbReference>
<dbReference type="SUPFAM" id="SSF103506">
    <property type="entry name" value="Mitochondrial carrier"/>
    <property type="match status" value="1"/>
</dbReference>
<dbReference type="WBParaSite" id="SMUV_0000561301-mRNA-1">
    <property type="protein sequence ID" value="SMUV_0000561301-mRNA-1"/>
    <property type="gene ID" value="SMUV_0000561301"/>
</dbReference>
<evidence type="ECO:0000256" key="7">
    <source>
        <dbReference type="ARBA" id="ARBA00022792"/>
    </source>
</evidence>
<evidence type="ECO:0000256" key="6">
    <source>
        <dbReference type="ARBA" id="ARBA00022737"/>
    </source>
</evidence>
<comment type="similarity">
    <text evidence="2 16">Belongs to the mitochondrial carrier (TC 2.A.29) family.</text>
</comment>
<dbReference type="PANTHER" id="PTHR45758">
    <property type="entry name" value="MITOFERRIN-1-RELATED"/>
    <property type="match status" value="1"/>
</dbReference>
<evidence type="ECO:0000256" key="8">
    <source>
        <dbReference type="ARBA" id="ARBA00022989"/>
    </source>
</evidence>
<keyword evidence="11" id="KW-0496">Mitochondrion</keyword>
<dbReference type="Gene3D" id="1.50.40.10">
    <property type="entry name" value="Mitochondrial carrier domain"/>
    <property type="match status" value="2"/>
</dbReference>
<evidence type="ECO:0000313" key="17">
    <source>
        <dbReference type="Proteomes" id="UP000046393"/>
    </source>
</evidence>
<dbReference type="InterPro" id="IPR023395">
    <property type="entry name" value="MCP_dom_sf"/>
</dbReference>
<reference evidence="18" key="1">
    <citation type="submission" date="2017-02" db="UniProtKB">
        <authorList>
            <consortium name="WormBaseParasite"/>
        </authorList>
    </citation>
    <scope>IDENTIFICATION</scope>
</reference>
<keyword evidence="6" id="KW-0677">Repeat</keyword>
<evidence type="ECO:0000256" key="5">
    <source>
        <dbReference type="ARBA" id="ARBA00022692"/>
    </source>
</evidence>
<evidence type="ECO:0000313" key="18">
    <source>
        <dbReference type="WBParaSite" id="SMUV_0000561301-mRNA-1"/>
    </source>
</evidence>
<comment type="function">
    <text evidence="13">Mitochondrial iron transporter that mediates iron uptake. Probably required for heme synthesis of hemoproteins and Fe-S cluster assembly.</text>
</comment>
<keyword evidence="10" id="KW-0406">Ion transport</keyword>